<dbReference type="PANTHER" id="PTHR43767">
    <property type="entry name" value="LONG-CHAIN-FATTY-ACID--COA LIGASE"/>
    <property type="match status" value="1"/>
</dbReference>
<feature type="domain" description="AMP-binding enzyme C-terminal" evidence="2">
    <location>
        <begin position="429"/>
        <end position="497"/>
    </location>
</feature>
<dbReference type="GO" id="GO:0016877">
    <property type="term" value="F:ligase activity, forming carbon-sulfur bonds"/>
    <property type="evidence" value="ECO:0007669"/>
    <property type="project" value="UniProtKB-ARBA"/>
</dbReference>
<dbReference type="SUPFAM" id="SSF56801">
    <property type="entry name" value="Acetyl-CoA synthetase-like"/>
    <property type="match status" value="1"/>
</dbReference>
<dbReference type="Pfam" id="PF13193">
    <property type="entry name" value="AMP-binding_C"/>
    <property type="match status" value="1"/>
</dbReference>
<dbReference type="InterPro" id="IPR050237">
    <property type="entry name" value="ATP-dep_AMP-bd_enzyme"/>
</dbReference>
<keyword evidence="3" id="KW-0436">Ligase</keyword>
<comment type="caution">
    <text evidence="3">The sequence shown here is derived from an EMBL/GenBank/DDBJ whole genome shotgun (WGS) entry which is preliminary data.</text>
</comment>
<gene>
    <name evidence="3" type="ORF">J5U46_02710</name>
</gene>
<proteinExistence type="predicted"/>
<dbReference type="PROSITE" id="PS00455">
    <property type="entry name" value="AMP_BINDING"/>
    <property type="match status" value="1"/>
</dbReference>
<dbReference type="InterPro" id="IPR042099">
    <property type="entry name" value="ANL_N_sf"/>
</dbReference>
<dbReference type="Proteomes" id="UP000669887">
    <property type="component" value="Unassembled WGS sequence"/>
</dbReference>
<dbReference type="InterPro" id="IPR000873">
    <property type="entry name" value="AMP-dep_synth/lig_dom"/>
</dbReference>
<accession>A0AAW4JAZ4</accession>
<dbReference type="InterPro" id="IPR025110">
    <property type="entry name" value="AMP-bd_C"/>
</dbReference>
<protein>
    <submittedName>
        <fullName evidence="3">Acyl--CoA ligase</fullName>
    </submittedName>
</protein>
<name>A0AAW4JAZ4_9ACTN</name>
<dbReference type="Gene3D" id="3.40.50.12780">
    <property type="entry name" value="N-terminal domain of ligase-like"/>
    <property type="match status" value="1"/>
</dbReference>
<dbReference type="GeneID" id="93468886"/>
<dbReference type="AlphaFoldDB" id="A0AAW4JAZ4"/>
<evidence type="ECO:0000313" key="4">
    <source>
        <dbReference type="Proteomes" id="UP000669887"/>
    </source>
</evidence>
<reference evidence="3" key="1">
    <citation type="submission" date="2021-03" db="EMBL/GenBank/DDBJ databases">
        <title>X isolated from Micromonospora tulbaghiae.</title>
        <authorList>
            <person name="Stennett H.L."/>
        </authorList>
    </citation>
    <scope>NUCLEOTIDE SEQUENCE</scope>
    <source>
        <strain evidence="3">28M1-20</strain>
    </source>
</reference>
<feature type="domain" description="AMP-dependent synthetase/ligase" evidence="1">
    <location>
        <begin position="25"/>
        <end position="374"/>
    </location>
</feature>
<dbReference type="Pfam" id="PF00501">
    <property type="entry name" value="AMP-binding"/>
    <property type="match status" value="1"/>
</dbReference>
<dbReference type="RefSeq" id="WP_175438652.1">
    <property type="nucleotide sequence ID" value="NZ_FMCQ01000002.1"/>
</dbReference>
<sequence>MGSGTSDRSRLGPPPRLTTVPELLRVRAAATPARTAISVDGTRELTFAEWATRSDGMARTLVDCGIRPGDRVALRFGGADWIAYALAWMAVLKAGGAAVHLSDRMTAAQLTYRSDRAEAIAMIDPAGLRPTARGTCRSVPTDRLHAGRGVPPGVPVGPADVSDIAFTSGTTSGPRAIAVPHGNLTYGRGQAPDIRLFPTESLFLSAWVTGTNASQATLLGALTAGPAVLALSHLDPEHVAGTLARHGVGAVNLPPALAARMARAEVGRRHDLSGVRAVNTGSAPIPPVIRARTAALFPAATVNIMYSSAEASPAYTAVALPPWSEHRDARTYDRQPYAGSVGRPGPGTDVRIAGADGTPQPAGAIGEIMLRSPAPPRRYDRDPDGRAFADGWVRTGDLGHVDEDGHLHIFDRIGDLVVRHGRRISTQAVEAALHRHPGVVEAAVYGCPDPVAGERLTAAVAAEPGVDADEVRAFLDGRLDEPDRPDVVRVVGALPRNLMDKVVKRELRDRRA</sequence>
<dbReference type="PANTHER" id="PTHR43767:SF10">
    <property type="entry name" value="SURFACTIN SYNTHASE SUBUNIT 1"/>
    <property type="match status" value="1"/>
</dbReference>
<dbReference type="Gene3D" id="3.30.300.30">
    <property type="match status" value="1"/>
</dbReference>
<evidence type="ECO:0000259" key="2">
    <source>
        <dbReference type="Pfam" id="PF13193"/>
    </source>
</evidence>
<dbReference type="InterPro" id="IPR020845">
    <property type="entry name" value="AMP-binding_CS"/>
</dbReference>
<dbReference type="EMBL" id="JAGFVQ010000003">
    <property type="protein sequence ID" value="MBO4139067.1"/>
    <property type="molecule type" value="Genomic_DNA"/>
</dbReference>
<organism evidence="3 4">
    <name type="scientific">Micromonospora tulbaghiae</name>
    <dbReference type="NCBI Taxonomy" id="479978"/>
    <lineage>
        <taxon>Bacteria</taxon>
        <taxon>Bacillati</taxon>
        <taxon>Actinomycetota</taxon>
        <taxon>Actinomycetes</taxon>
        <taxon>Micromonosporales</taxon>
        <taxon>Micromonosporaceae</taxon>
        <taxon>Micromonospora</taxon>
    </lineage>
</organism>
<evidence type="ECO:0000259" key="1">
    <source>
        <dbReference type="Pfam" id="PF00501"/>
    </source>
</evidence>
<dbReference type="InterPro" id="IPR045851">
    <property type="entry name" value="AMP-bd_C_sf"/>
</dbReference>
<evidence type="ECO:0000313" key="3">
    <source>
        <dbReference type="EMBL" id="MBO4139067.1"/>
    </source>
</evidence>